<keyword evidence="3" id="KW-1185">Reference proteome</keyword>
<name>A0A8H5I3G6_9HYPO</name>
<evidence type="ECO:0000256" key="1">
    <source>
        <dbReference type="SAM" id="MobiDB-lite"/>
    </source>
</evidence>
<reference evidence="2 3" key="1">
    <citation type="submission" date="2020-05" db="EMBL/GenBank/DDBJ databases">
        <title>Identification and distribution of gene clusters putatively required for synthesis of sphingolipid metabolism inhibitors in phylogenetically diverse species of the filamentous fungus Fusarium.</title>
        <authorList>
            <person name="Kim H.-S."/>
            <person name="Busman M."/>
            <person name="Brown D.W."/>
            <person name="Divon H."/>
            <person name="Uhlig S."/>
            <person name="Proctor R.H."/>
        </authorList>
    </citation>
    <scope>NUCLEOTIDE SEQUENCE [LARGE SCALE GENOMIC DNA]</scope>
    <source>
        <strain evidence="2 3">NRRL 53147</strain>
    </source>
</reference>
<comment type="caution">
    <text evidence="2">The sequence shown here is derived from an EMBL/GenBank/DDBJ whole genome shotgun (WGS) entry which is preliminary data.</text>
</comment>
<evidence type="ECO:0000313" key="2">
    <source>
        <dbReference type="EMBL" id="KAF5529384.1"/>
    </source>
</evidence>
<dbReference type="Proteomes" id="UP000522262">
    <property type="component" value="Unassembled WGS sequence"/>
</dbReference>
<accession>A0A8H5I3G6</accession>
<proteinExistence type="predicted"/>
<dbReference type="InterPro" id="IPR052973">
    <property type="entry name" value="Fungal_sec-metab_reg_TF"/>
</dbReference>
<gene>
    <name evidence="2" type="ORF">FMEXI_14193</name>
</gene>
<organism evidence="2 3">
    <name type="scientific">Fusarium mexicanum</name>
    <dbReference type="NCBI Taxonomy" id="751941"/>
    <lineage>
        <taxon>Eukaryota</taxon>
        <taxon>Fungi</taxon>
        <taxon>Dikarya</taxon>
        <taxon>Ascomycota</taxon>
        <taxon>Pezizomycotina</taxon>
        <taxon>Sordariomycetes</taxon>
        <taxon>Hypocreomycetidae</taxon>
        <taxon>Hypocreales</taxon>
        <taxon>Nectriaceae</taxon>
        <taxon>Fusarium</taxon>
        <taxon>Fusarium fujikuroi species complex</taxon>
    </lineage>
</organism>
<feature type="region of interest" description="Disordered" evidence="1">
    <location>
        <begin position="194"/>
        <end position="221"/>
    </location>
</feature>
<dbReference type="EMBL" id="JAAOAM010000589">
    <property type="protein sequence ID" value="KAF5529384.1"/>
    <property type="molecule type" value="Genomic_DNA"/>
</dbReference>
<dbReference type="PANTHER" id="PTHR35392">
    <property type="entry name" value="ZN(II)2CYS6 TRANSCRIPTION FACTOR (EUROFUNG)-RELATED-RELATED"/>
    <property type="match status" value="1"/>
</dbReference>
<dbReference type="AlphaFoldDB" id="A0A8H5I3G6"/>
<evidence type="ECO:0000313" key="3">
    <source>
        <dbReference type="Proteomes" id="UP000522262"/>
    </source>
</evidence>
<sequence length="884" mass="100429">MDPDDPDRHVSEPTSLSDVNVEAELASGFSPQVENNNNPNYLDSLDLSLIGSPEFDFSCLMDLDKAVEATQEPEQLGTDSMMLDAPAFEASDFMDDCTMTRVLTGNVFHGSDHPSTNLYPFLEASQHQGYVPQFQVGLDSMTSDNCQFSAETFNTFENHSVETFAHSVEMTRGIPEVPQSSGFGDQRFMQMNGPPTQVQVPLPRPSRPRRRGPLTREQAEGQALARENGVCIRCRRNNITCAGGIPCKACLSLRKPRLWKVPCTKAQFLDIIESGSFFYKNAVSPCILVGNDRLKWTRQVAAFCDDRCLDNPYEDDLVINTGGSSSSTLGVFVKIPWLLSRYVELQLFRYLQNAANNPSEDIYEQRNFTYSALYLLGYSFSTSSTKISRLDVSDKIFKTYIKEHLDRERRVRLALWIYVSITVGQLPSEANFWQNLPNDLKAFRGGLPKKFRESFDGFDNSLRMNMKIERDSKTRFLQQLQCGQQTRELTEEPAPPSDIYDARILWQSMMDNTVQGIHGIDDLNSGESVTLGDRVRAYEQIEAERLFLPTNQEHFERVAKNTFGTILALARLPIRSQQTLPIRGCEVLRPSFARIQAELYRFMGRLSSCIPPRGKLLIYLGGNLFFLHGADDMHLARWQELEKMMGGGIFLVGNTANQDARKASHPFLDIVAVTDTGTDDQFLRLKRLLEQNGSWLRQVCGQLNGLVHTMKQVSHALHDEKRLRVFQIILRRKVREVFGSQQLACKPHSLHCQDPNGISFLIIFKQYTQLLFGNSHGWRTVLYDNFQLILARAIEEMHDGDLAHRDRSIMVRVTITLGKVNIQFVNSGASLARAWSLLPLSGDGDSRLEMAQAMAEELWAATEAFLDWMECHLRNDFRWALDWR</sequence>
<protein>
    <submittedName>
        <fullName evidence="2">Uncharacterized protein</fullName>
    </submittedName>
</protein>